<dbReference type="InterPro" id="IPR048846">
    <property type="entry name" value="PaaX-like_central"/>
</dbReference>
<evidence type="ECO:0000259" key="2">
    <source>
        <dbReference type="Pfam" id="PF08223"/>
    </source>
</evidence>
<dbReference type="OrthoDB" id="2270427at2"/>
<keyword evidence="5" id="KW-1185">Reference proteome</keyword>
<dbReference type="InterPro" id="IPR011965">
    <property type="entry name" value="PaaX_trns_reg"/>
</dbReference>
<gene>
    <name evidence="4" type="ORF">FB559_1182</name>
</gene>
<dbReference type="Proteomes" id="UP000316096">
    <property type="component" value="Unassembled WGS sequence"/>
</dbReference>
<evidence type="ECO:0000313" key="5">
    <source>
        <dbReference type="Proteomes" id="UP000316096"/>
    </source>
</evidence>
<dbReference type="InterPro" id="IPR013225">
    <property type="entry name" value="PaaX_C"/>
</dbReference>
<dbReference type="GO" id="GO:0006351">
    <property type="term" value="P:DNA-templated transcription"/>
    <property type="evidence" value="ECO:0007669"/>
    <property type="project" value="InterPro"/>
</dbReference>
<dbReference type="Pfam" id="PF20803">
    <property type="entry name" value="PaaX_M"/>
    <property type="match status" value="1"/>
</dbReference>
<accession>A0A543CF02</accession>
<name>A0A543CF02_9ACTN</name>
<dbReference type="Pfam" id="PF08223">
    <property type="entry name" value="PaaX_C"/>
    <property type="match status" value="1"/>
</dbReference>
<dbReference type="RefSeq" id="WP_141954060.1">
    <property type="nucleotide sequence ID" value="NZ_VFOZ01000001.1"/>
</dbReference>
<dbReference type="Pfam" id="PF07848">
    <property type="entry name" value="PaaX"/>
    <property type="match status" value="1"/>
</dbReference>
<dbReference type="Gene3D" id="1.10.10.10">
    <property type="entry name" value="Winged helix-like DNA-binding domain superfamily/Winged helix DNA-binding domain"/>
    <property type="match status" value="1"/>
</dbReference>
<dbReference type="Gene3D" id="1.20.58.1460">
    <property type="match status" value="1"/>
</dbReference>
<dbReference type="Gene3D" id="3.30.70.2650">
    <property type="match status" value="1"/>
</dbReference>
<dbReference type="PANTHER" id="PTHR30319:SF1">
    <property type="entry name" value="TRANSCRIPTIONAL REPRESSOR PAAX"/>
    <property type="match status" value="1"/>
</dbReference>
<dbReference type="PANTHER" id="PTHR30319">
    <property type="entry name" value="PHENYLACETIC ACID REGULATOR-RELATED TRANSCRIPTIONAL REPRESSOR"/>
    <property type="match status" value="1"/>
</dbReference>
<protein>
    <submittedName>
        <fullName evidence="4">PaaX family transcriptional regulator</fullName>
    </submittedName>
</protein>
<dbReference type="EMBL" id="VFOZ01000001">
    <property type="protein sequence ID" value="TQL95674.1"/>
    <property type="molecule type" value="Genomic_DNA"/>
</dbReference>
<feature type="domain" description="Transcriptional repressor PaaX-like C-terminal" evidence="2">
    <location>
        <begin position="167"/>
        <end position="253"/>
    </location>
</feature>
<feature type="domain" description="Transcriptional repressor PaaX-like central Cas2-like" evidence="3">
    <location>
        <begin position="89"/>
        <end position="147"/>
    </location>
</feature>
<comment type="caution">
    <text evidence="4">The sequence shown here is derived from an EMBL/GenBank/DDBJ whole genome shotgun (WGS) entry which is preliminary data.</text>
</comment>
<sequence>MNARSALFDLYGDHLRTRGRSAPIASLVRLLAALDIAAPATRTAVSRMVRQGWLSPVRLPQGRGYALTAKAVRRLDEAGRRIYRDAPDVWDGSWHLLVIQHIPDRARRERLRAGLGYLGYAPLDDTTWLSPRPSAELEALFEVEGVRAERFASRYDGDAHGLVARAWDLDGLARAYERWLGDAEELLSTCTEPTDEQAFAVRSRLVHEWRKFLFRDPGLPATLLPDDWPGGKAARFFDAEAARLLPAASRFVDRCLDGPQ</sequence>
<dbReference type="PIRSF" id="PIRSF020623">
    <property type="entry name" value="PaaX"/>
    <property type="match status" value="1"/>
</dbReference>
<evidence type="ECO:0000259" key="3">
    <source>
        <dbReference type="Pfam" id="PF20803"/>
    </source>
</evidence>
<reference evidence="4 5" key="1">
    <citation type="submission" date="2019-06" db="EMBL/GenBank/DDBJ databases">
        <title>Sequencing the genomes of 1000 actinobacteria strains.</title>
        <authorList>
            <person name="Klenk H.-P."/>
        </authorList>
    </citation>
    <scope>NUCLEOTIDE SEQUENCE [LARGE SCALE GENOMIC DNA]</scope>
    <source>
        <strain evidence="4 5">DSM 102200</strain>
    </source>
</reference>
<evidence type="ECO:0000259" key="1">
    <source>
        <dbReference type="Pfam" id="PF07848"/>
    </source>
</evidence>
<proteinExistence type="predicted"/>
<dbReference type="AlphaFoldDB" id="A0A543CF02"/>
<evidence type="ECO:0000313" key="4">
    <source>
        <dbReference type="EMBL" id="TQL95674.1"/>
    </source>
</evidence>
<dbReference type="InterPro" id="IPR036388">
    <property type="entry name" value="WH-like_DNA-bd_sf"/>
</dbReference>
<dbReference type="InterPro" id="IPR012906">
    <property type="entry name" value="PaaX-like_N"/>
</dbReference>
<feature type="domain" description="Transcriptional repressor PaaX-like N-terminal" evidence="1">
    <location>
        <begin position="3"/>
        <end position="70"/>
    </location>
</feature>
<organism evidence="4 5">
    <name type="scientific">Actinoallomurus bryophytorum</name>
    <dbReference type="NCBI Taxonomy" id="1490222"/>
    <lineage>
        <taxon>Bacteria</taxon>
        <taxon>Bacillati</taxon>
        <taxon>Actinomycetota</taxon>
        <taxon>Actinomycetes</taxon>
        <taxon>Streptosporangiales</taxon>
        <taxon>Thermomonosporaceae</taxon>
        <taxon>Actinoallomurus</taxon>
    </lineage>
</organism>